<proteinExistence type="predicted"/>
<evidence type="ECO:0000313" key="4">
    <source>
        <dbReference type="Proteomes" id="UP001153365"/>
    </source>
</evidence>
<feature type="compositionally biased region" description="Polar residues" evidence="1">
    <location>
        <begin position="13"/>
        <end position="35"/>
    </location>
</feature>
<dbReference type="Proteomes" id="UP001153365">
    <property type="component" value="Unassembled WGS sequence"/>
</dbReference>
<keyword evidence="4" id="KW-1185">Reference proteome</keyword>
<comment type="caution">
    <text evidence="3">The sequence shown here is derived from an EMBL/GenBank/DDBJ whole genome shotgun (WGS) entry which is preliminary data.</text>
</comment>
<feature type="compositionally biased region" description="Polar residues" evidence="1">
    <location>
        <begin position="635"/>
        <end position="648"/>
    </location>
</feature>
<dbReference type="EMBL" id="CALTRL010005836">
    <property type="protein sequence ID" value="CAH7687143.1"/>
    <property type="molecule type" value="Genomic_DNA"/>
</dbReference>
<feature type="region of interest" description="Disordered" evidence="1">
    <location>
        <begin position="712"/>
        <end position="738"/>
    </location>
</feature>
<feature type="compositionally biased region" description="Polar residues" evidence="1">
    <location>
        <begin position="210"/>
        <end position="221"/>
    </location>
</feature>
<feature type="domain" description="Phosphatidate phosphatase APP1 catalytic" evidence="2">
    <location>
        <begin position="457"/>
        <end position="623"/>
    </location>
</feature>
<evidence type="ECO:0000259" key="2">
    <source>
        <dbReference type="Pfam" id="PF09949"/>
    </source>
</evidence>
<evidence type="ECO:0000313" key="3">
    <source>
        <dbReference type="EMBL" id="CAH7687143.1"/>
    </source>
</evidence>
<feature type="region of interest" description="Disordered" evidence="1">
    <location>
        <begin position="117"/>
        <end position="136"/>
    </location>
</feature>
<dbReference type="GO" id="GO:0008195">
    <property type="term" value="F:phosphatidate phosphatase activity"/>
    <property type="evidence" value="ECO:0007669"/>
    <property type="project" value="InterPro"/>
</dbReference>
<protein>
    <submittedName>
        <fullName evidence="3">Expressed protein</fullName>
    </submittedName>
</protein>
<dbReference type="AlphaFoldDB" id="A0AAV0BIP8"/>
<accession>A0AAV0BIP8</accession>
<dbReference type="PANTHER" id="PTHR28208:SF3">
    <property type="entry name" value="PHOSPHATIDATE PHOSPHATASE APP1"/>
    <property type="match status" value="1"/>
</dbReference>
<feature type="compositionally biased region" description="Low complexity" evidence="1">
    <location>
        <begin position="649"/>
        <end position="671"/>
    </location>
</feature>
<dbReference type="InterPro" id="IPR052935">
    <property type="entry name" value="Mg2+_PAP"/>
</dbReference>
<dbReference type="InterPro" id="IPR019236">
    <property type="entry name" value="APP1_cat"/>
</dbReference>
<feature type="compositionally biased region" description="Polar residues" evidence="1">
    <location>
        <begin position="168"/>
        <end position="196"/>
    </location>
</feature>
<reference evidence="3" key="1">
    <citation type="submission" date="2022-06" db="EMBL/GenBank/DDBJ databases">
        <authorList>
            <consortium name="SYNGENTA / RWTH Aachen University"/>
        </authorList>
    </citation>
    <scope>NUCLEOTIDE SEQUENCE</scope>
</reference>
<dbReference type="PANTHER" id="PTHR28208">
    <property type="entry name" value="PHOSPHATIDATE PHOSPHATASE APP1"/>
    <property type="match status" value="1"/>
</dbReference>
<feature type="region of interest" description="Disordered" evidence="1">
    <location>
        <begin position="210"/>
        <end position="246"/>
    </location>
</feature>
<feature type="region of interest" description="Disordered" evidence="1">
    <location>
        <begin position="635"/>
        <end position="671"/>
    </location>
</feature>
<sequence>MKVGGDPIPRAPQPNTNNNSRPTATKTKTSSISLPSYQNSGYLSYLNPQTWQRSSGRESYPEDHLFVALKSPSHSRAGDIEISISLHAFRTKSNLESMNRSQRLFYHMICKMTGLQSLPSGPNSNHSDSNPEDTTNEQNLMMLNDEIDDGMMVARTCFGSETVDSKRTYSSSQNSQQDFLTGSESPPSTNLEKLSISPNPVSMIIETQPTPTSPFNPNQSVEPIIPRPLSDSSFSPRSSMSDHSPEFRQSLYLNKPSQGQPFEKLRLDRLELYRLHSNLKDRILSFFCQKSEGQKIRIQIYGFCGKTEFKNLTCFGSGNDESNLISLQTDRYDIINNGRPLLTQIVTTKPGGVWSDTLLLPWQTIETHLRVYHQRQQKSLGKDNSKNLNEKGLMRLKIEAELVKEEGEQNKVLRDSQVDNLVQQENSLKGFVRKLSVARSSTEMQLDVIPSMAAAVHVISDIDDTIKQTNVLGGMKHVLRNVFLSEFDQVIVPGMAEWYRSMQELGCLFHYISNSPLELWYCIQGFLSHGKFPCGSVSLKEYARGATSILSGMLESAGNRKRQELSGSCSNSLSLTMNDAQMCGRPIWCRFICVGDSGEQDLEMYVSLAQAYPGRILGIYIRDVTTPSVNSNSSINQPLINSTPNLTTSTRSSREFFSSARSSSPLRSSGSNFVSSKTKYTEIGMRESVGNLESLIQIEKSVLELENKSKARPIAPPKPQHLCGTRTRDVPSSLPQAVPQPISAWSRLPVESPVGQMDDNGSENYFQRNSYHSTRKSNDSWSISETMITESNKLSYATHQTVLSEDHKINSSIETFRSRVKRAETELEMIAPKEFERILNDERVNESRKRGSNSEDEDQREEICVTRLKVFRGADECIDESLETIRRFIQ</sequence>
<dbReference type="GO" id="GO:0030479">
    <property type="term" value="C:actin cortical patch"/>
    <property type="evidence" value="ECO:0007669"/>
    <property type="project" value="TreeGrafter"/>
</dbReference>
<dbReference type="Pfam" id="PF09949">
    <property type="entry name" value="APP1_cat"/>
    <property type="match status" value="1"/>
</dbReference>
<gene>
    <name evidence="3" type="ORF">PPACK8108_LOCUS21884</name>
</gene>
<organism evidence="3 4">
    <name type="scientific">Phakopsora pachyrhizi</name>
    <name type="common">Asian soybean rust disease fungus</name>
    <dbReference type="NCBI Taxonomy" id="170000"/>
    <lineage>
        <taxon>Eukaryota</taxon>
        <taxon>Fungi</taxon>
        <taxon>Dikarya</taxon>
        <taxon>Basidiomycota</taxon>
        <taxon>Pucciniomycotina</taxon>
        <taxon>Pucciniomycetes</taxon>
        <taxon>Pucciniales</taxon>
        <taxon>Phakopsoraceae</taxon>
        <taxon>Phakopsora</taxon>
    </lineage>
</organism>
<feature type="region of interest" description="Disordered" evidence="1">
    <location>
        <begin position="1"/>
        <end position="35"/>
    </location>
</feature>
<evidence type="ECO:0000256" key="1">
    <source>
        <dbReference type="SAM" id="MobiDB-lite"/>
    </source>
</evidence>
<name>A0AAV0BIP8_PHAPC</name>
<feature type="region of interest" description="Disordered" evidence="1">
    <location>
        <begin position="163"/>
        <end position="196"/>
    </location>
</feature>
<feature type="compositionally biased region" description="Low complexity" evidence="1">
    <location>
        <begin position="227"/>
        <end position="242"/>
    </location>
</feature>
<feature type="compositionally biased region" description="Polar residues" evidence="1">
    <location>
        <begin position="117"/>
        <end position="129"/>
    </location>
</feature>